<dbReference type="GO" id="GO:0016226">
    <property type="term" value="P:iron-sulfur cluster assembly"/>
    <property type="evidence" value="ECO:0007669"/>
    <property type="project" value="InterPro"/>
</dbReference>
<comment type="similarity">
    <text evidence="2">Belongs to the HesB/IscA family.</text>
</comment>
<dbReference type="InterPro" id="IPR017870">
    <property type="entry name" value="FeS_cluster_insertion_CS"/>
</dbReference>
<keyword evidence="3" id="KW-0809">Transit peptide</keyword>
<organism evidence="7 8">
    <name type="scientific">Pipra filicauda</name>
    <name type="common">Wire-tailed manakin</name>
    <dbReference type="NCBI Taxonomy" id="649802"/>
    <lineage>
        <taxon>Eukaryota</taxon>
        <taxon>Metazoa</taxon>
        <taxon>Chordata</taxon>
        <taxon>Craniata</taxon>
        <taxon>Vertebrata</taxon>
        <taxon>Euteleostomi</taxon>
        <taxon>Archelosauria</taxon>
        <taxon>Archosauria</taxon>
        <taxon>Dinosauria</taxon>
        <taxon>Saurischia</taxon>
        <taxon>Theropoda</taxon>
        <taxon>Coelurosauria</taxon>
        <taxon>Aves</taxon>
        <taxon>Neognathae</taxon>
        <taxon>Neoaves</taxon>
        <taxon>Telluraves</taxon>
        <taxon>Australaves</taxon>
        <taxon>Passeriformes</taxon>
        <taxon>Pipridae</taxon>
        <taxon>Pipra</taxon>
    </lineage>
</organism>
<dbReference type="InterPro" id="IPR050322">
    <property type="entry name" value="Fe-S_cluster_asmbl/transfer"/>
</dbReference>
<dbReference type="GO" id="GO:0051537">
    <property type="term" value="F:2 iron, 2 sulfur cluster binding"/>
    <property type="evidence" value="ECO:0007669"/>
    <property type="project" value="TreeGrafter"/>
</dbReference>
<dbReference type="RefSeq" id="XP_039236205.1">
    <property type="nucleotide sequence ID" value="XM_039380271.1"/>
</dbReference>
<proteinExistence type="inferred from homology"/>
<evidence type="ECO:0000256" key="3">
    <source>
        <dbReference type="ARBA" id="ARBA00022946"/>
    </source>
</evidence>
<evidence type="ECO:0000313" key="8">
    <source>
        <dbReference type="RefSeq" id="XP_039236205.1"/>
    </source>
</evidence>
<dbReference type="PANTHER" id="PTHR10072:SF41">
    <property type="entry name" value="IRON-SULFUR CLUSTER ASSEMBLY 1 HOMOLOG, MITOCHONDRIAL"/>
    <property type="match status" value="1"/>
</dbReference>
<protein>
    <recommendedName>
        <fullName evidence="5">Iron-sulfur cluster assembly 1 homolog, mitochondrial</fullName>
    </recommendedName>
</protein>
<dbReference type="Gene3D" id="2.60.300.12">
    <property type="entry name" value="HesB-like domain"/>
    <property type="match status" value="1"/>
</dbReference>
<evidence type="ECO:0000313" key="7">
    <source>
        <dbReference type="Proteomes" id="UP000504627"/>
    </source>
</evidence>
<sequence length="136" mass="15061">MCTCRPKSQSYPGLIKSSVASRVKEMILPFYSALTPSAVQKIKELLKDKPEHVGVKVGVRTRGCNGLSYTLEYTKSKGDSDEEVIQDGVRVFIEKKAQLTLLGTEMDYIEDKLSSEFVFNNPNIKGTCGCGESFNI</sequence>
<feature type="domain" description="Core" evidence="6">
    <location>
        <begin position="34"/>
        <end position="132"/>
    </location>
</feature>
<keyword evidence="4" id="KW-0496">Mitochondrion</keyword>
<gene>
    <name evidence="8" type="primary">ISCA1</name>
</gene>
<dbReference type="PANTHER" id="PTHR10072">
    <property type="entry name" value="IRON-SULFUR CLUSTER ASSEMBLY PROTEIN"/>
    <property type="match status" value="1"/>
</dbReference>
<evidence type="ECO:0000256" key="1">
    <source>
        <dbReference type="ARBA" id="ARBA00004173"/>
    </source>
</evidence>
<evidence type="ECO:0000256" key="2">
    <source>
        <dbReference type="ARBA" id="ARBA00006718"/>
    </source>
</evidence>
<dbReference type="NCBIfam" id="TIGR00049">
    <property type="entry name" value="iron-sulfur cluster assembly accessory protein"/>
    <property type="match status" value="1"/>
</dbReference>
<dbReference type="GeneID" id="113993571"/>
<dbReference type="InterPro" id="IPR016092">
    <property type="entry name" value="ATAP"/>
</dbReference>
<evidence type="ECO:0000256" key="5">
    <source>
        <dbReference type="ARBA" id="ARBA00039743"/>
    </source>
</evidence>
<dbReference type="Pfam" id="PF01521">
    <property type="entry name" value="Fe-S_biosyn"/>
    <property type="match status" value="1"/>
</dbReference>
<keyword evidence="7" id="KW-1185">Reference proteome</keyword>
<evidence type="ECO:0000256" key="4">
    <source>
        <dbReference type="ARBA" id="ARBA00023128"/>
    </source>
</evidence>
<dbReference type="InterPro" id="IPR035903">
    <property type="entry name" value="HesB-like_dom_sf"/>
</dbReference>
<dbReference type="SUPFAM" id="SSF89360">
    <property type="entry name" value="HesB-like domain"/>
    <property type="match status" value="1"/>
</dbReference>
<dbReference type="InterPro" id="IPR000361">
    <property type="entry name" value="ATAP_core_dom"/>
</dbReference>
<dbReference type="AlphaFoldDB" id="A0A7R5K7V6"/>
<dbReference type="GO" id="GO:0005739">
    <property type="term" value="C:mitochondrion"/>
    <property type="evidence" value="ECO:0007669"/>
    <property type="project" value="UniProtKB-SubCell"/>
</dbReference>
<dbReference type="CTD" id="81689"/>
<reference evidence="8" key="1">
    <citation type="submission" date="2025-08" db="UniProtKB">
        <authorList>
            <consortium name="RefSeq"/>
        </authorList>
    </citation>
    <scope>IDENTIFICATION</scope>
    <source>
        <tissue evidence="8">Muscle</tissue>
    </source>
</reference>
<evidence type="ECO:0000259" key="6">
    <source>
        <dbReference type="Pfam" id="PF01521"/>
    </source>
</evidence>
<dbReference type="InParanoid" id="A0A7R5K7V6"/>
<accession>A0A7R5K7V6</accession>
<dbReference type="PROSITE" id="PS01152">
    <property type="entry name" value="HESB"/>
    <property type="match status" value="1"/>
</dbReference>
<dbReference type="FunCoup" id="A0A7R5K7V6">
    <property type="interactions" value="262"/>
</dbReference>
<name>A0A7R5K7V6_9PASS</name>
<dbReference type="FunFam" id="2.60.300.12:FF:000001">
    <property type="entry name" value="Iron-binding protein IscA"/>
    <property type="match status" value="1"/>
</dbReference>
<comment type="subcellular location">
    <subcellularLocation>
        <location evidence="1">Mitochondrion</location>
    </subcellularLocation>
</comment>
<dbReference type="Proteomes" id="UP000504627">
    <property type="component" value="Unplaced"/>
</dbReference>